<keyword evidence="1" id="KW-1133">Transmembrane helix</keyword>
<comment type="caution">
    <text evidence="2">The sequence shown here is derived from an EMBL/GenBank/DDBJ whole genome shotgun (WGS) entry which is preliminary data.</text>
</comment>
<keyword evidence="3" id="KW-1185">Reference proteome</keyword>
<feature type="transmembrane region" description="Helical" evidence="1">
    <location>
        <begin position="34"/>
        <end position="54"/>
    </location>
</feature>
<feature type="transmembrane region" description="Helical" evidence="1">
    <location>
        <begin position="89"/>
        <end position="109"/>
    </location>
</feature>
<reference evidence="2 3" key="1">
    <citation type="submission" date="2024-07" db="EMBL/GenBank/DDBJ databases">
        <title>Section-level genome sequencing and comparative genomics of Aspergillus sections Usti and Cavernicolus.</title>
        <authorList>
            <consortium name="Lawrence Berkeley National Laboratory"/>
            <person name="Nybo J.L."/>
            <person name="Vesth T.C."/>
            <person name="Theobald S."/>
            <person name="Frisvad J.C."/>
            <person name="Larsen T.O."/>
            <person name="Kjaerboelling I."/>
            <person name="Rothschild-Mancinelli K."/>
            <person name="Lyhne E.K."/>
            <person name="Kogle M.E."/>
            <person name="Barry K."/>
            <person name="Clum A."/>
            <person name="Na H."/>
            <person name="Ledsgaard L."/>
            <person name="Lin J."/>
            <person name="Lipzen A."/>
            <person name="Kuo A."/>
            <person name="Riley R."/>
            <person name="Mondo S."/>
            <person name="Labutti K."/>
            <person name="Haridas S."/>
            <person name="Pangalinan J."/>
            <person name="Salamov A.A."/>
            <person name="Simmons B.A."/>
            <person name="Magnuson J.K."/>
            <person name="Chen J."/>
            <person name="Drula E."/>
            <person name="Henrissat B."/>
            <person name="Wiebenga A."/>
            <person name="Lubbers R.J."/>
            <person name="Gomes A.C."/>
            <person name="Makela M.R."/>
            <person name="Stajich J."/>
            <person name="Grigoriev I.V."/>
            <person name="Mortensen U.H."/>
            <person name="De Vries R.P."/>
            <person name="Baker S.E."/>
            <person name="Andersen M.R."/>
        </authorList>
    </citation>
    <scope>NUCLEOTIDE SEQUENCE [LARGE SCALE GENOMIC DNA]</scope>
    <source>
        <strain evidence="2 3">CBS 588.65</strain>
    </source>
</reference>
<evidence type="ECO:0000256" key="1">
    <source>
        <dbReference type="SAM" id="Phobius"/>
    </source>
</evidence>
<sequence length="210" mass="23604">MSPRRRSEADTKPEAITGHSRYIRMLLQVDHMPWIYNAMASVANWVLLSGYLVIPGTFTTLQKSQKVEQALVDNSAGKAILGSIQNPPLLAIACVLFAVGAMLLAWLFWEWRENYIWIANRIFTPVAMNAAAGLATTLINIYTAKSGNWSIMAVITTVMTGTSFLCSSLLVIWYKFFKLKRVEEEHEAEMRARALMLSCDRSQQNPEDAL</sequence>
<name>A0ABR4GR51_9EURO</name>
<gene>
    <name evidence="2" type="ORF">BJX63DRAFT_417150</name>
</gene>
<organism evidence="2 3">
    <name type="scientific">Aspergillus granulosus</name>
    <dbReference type="NCBI Taxonomy" id="176169"/>
    <lineage>
        <taxon>Eukaryota</taxon>
        <taxon>Fungi</taxon>
        <taxon>Dikarya</taxon>
        <taxon>Ascomycota</taxon>
        <taxon>Pezizomycotina</taxon>
        <taxon>Eurotiomycetes</taxon>
        <taxon>Eurotiomycetidae</taxon>
        <taxon>Eurotiales</taxon>
        <taxon>Aspergillaceae</taxon>
        <taxon>Aspergillus</taxon>
        <taxon>Aspergillus subgen. Nidulantes</taxon>
    </lineage>
</organism>
<feature type="transmembrane region" description="Helical" evidence="1">
    <location>
        <begin position="121"/>
        <end position="143"/>
    </location>
</feature>
<keyword evidence="1" id="KW-0812">Transmembrane</keyword>
<feature type="transmembrane region" description="Helical" evidence="1">
    <location>
        <begin position="149"/>
        <end position="174"/>
    </location>
</feature>
<evidence type="ECO:0000313" key="2">
    <source>
        <dbReference type="EMBL" id="KAL2801547.1"/>
    </source>
</evidence>
<proteinExistence type="predicted"/>
<accession>A0ABR4GR51</accession>
<keyword evidence="1" id="KW-0472">Membrane</keyword>
<dbReference type="Proteomes" id="UP001610334">
    <property type="component" value="Unassembled WGS sequence"/>
</dbReference>
<evidence type="ECO:0000313" key="3">
    <source>
        <dbReference type="Proteomes" id="UP001610334"/>
    </source>
</evidence>
<dbReference type="EMBL" id="JBFXLT010000333">
    <property type="protein sequence ID" value="KAL2801547.1"/>
    <property type="molecule type" value="Genomic_DNA"/>
</dbReference>
<protein>
    <submittedName>
        <fullName evidence="2">Uncharacterized protein</fullName>
    </submittedName>
</protein>